<keyword evidence="3" id="KW-1185">Reference proteome</keyword>
<dbReference type="EMBL" id="CAJNOR010012776">
    <property type="protein sequence ID" value="CAF1669703.1"/>
    <property type="molecule type" value="Genomic_DNA"/>
</dbReference>
<dbReference type="AlphaFoldDB" id="A0A816G683"/>
<proteinExistence type="predicted"/>
<accession>A0A816G683</accession>
<comment type="caution">
    <text evidence="2">The sequence shown here is derived from an EMBL/GenBank/DDBJ whole genome shotgun (WGS) entry which is preliminary data.</text>
</comment>
<name>A0A816G683_ADIRI</name>
<keyword evidence="1" id="KW-1133">Transmembrane helix</keyword>
<protein>
    <submittedName>
        <fullName evidence="2">Uncharacterized protein</fullName>
    </submittedName>
</protein>
<organism evidence="2 3">
    <name type="scientific">Adineta ricciae</name>
    <name type="common">Rotifer</name>
    <dbReference type="NCBI Taxonomy" id="249248"/>
    <lineage>
        <taxon>Eukaryota</taxon>
        <taxon>Metazoa</taxon>
        <taxon>Spiralia</taxon>
        <taxon>Gnathifera</taxon>
        <taxon>Rotifera</taxon>
        <taxon>Eurotatoria</taxon>
        <taxon>Bdelloidea</taxon>
        <taxon>Adinetida</taxon>
        <taxon>Adinetidae</taxon>
        <taxon>Adineta</taxon>
    </lineage>
</organism>
<keyword evidence="1" id="KW-0472">Membrane</keyword>
<sequence length="103" mass="12132">MRKVHWRRAPRSFLAISITLICFVIFTTMFRMRQESIVSFIYHSSPDCDQSINNASAQSSTIPPYYLLVPYHEFAMRTSISCRSYKLTEPKKDLSKFHPRHSQ</sequence>
<keyword evidence="1" id="KW-0812">Transmembrane</keyword>
<evidence type="ECO:0000256" key="1">
    <source>
        <dbReference type="SAM" id="Phobius"/>
    </source>
</evidence>
<reference evidence="2" key="1">
    <citation type="submission" date="2021-02" db="EMBL/GenBank/DDBJ databases">
        <authorList>
            <person name="Nowell W R."/>
        </authorList>
    </citation>
    <scope>NUCLEOTIDE SEQUENCE</scope>
</reference>
<evidence type="ECO:0000313" key="3">
    <source>
        <dbReference type="Proteomes" id="UP000663828"/>
    </source>
</evidence>
<dbReference type="Proteomes" id="UP000663828">
    <property type="component" value="Unassembled WGS sequence"/>
</dbReference>
<evidence type="ECO:0000313" key="2">
    <source>
        <dbReference type="EMBL" id="CAF1669703.1"/>
    </source>
</evidence>
<feature type="non-terminal residue" evidence="2">
    <location>
        <position position="103"/>
    </location>
</feature>
<feature type="transmembrane region" description="Helical" evidence="1">
    <location>
        <begin position="12"/>
        <end position="30"/>
    </location>
</feature>
<gene>
    <name evidence="2" type="ORF">XAT740_LOCUS58435</name>
</gene>